<dbReference type="Proteomes" id="UP001438707">
    <property type="component" value="Unassembled WGS sequence"/>
</dbReference>
<dbReference type="AlphaFoldDB" id="A0AAW1QIA2"/>
<keyword evidence="5 10" id="KW-1133">Transmembrane helix</keyword>
<comment type="caution">
    <text evidence="11">The sequence shown here is derived from an EMBL/GenBank/DDBJ whole genome shotgun (WGS) entry which is preliminary data.</text>
</comment>
<dbReference type="GO" id="GO:1903425">
    <property type="term" value="F:fluoride transmembrane transporter activity"/>
    <property type="evidence" value="ECO:0007669"/>
    <property type="project" value="TreeGrafter"/>
</dbReference>
<organism evidence="11 12">
    <name type="scientific">Apatococcus lobatus</name>
    <dbReference type="NCBI Taxonomy" id="904363"/>
    <lineage>
        <taxon>Eukaryota</taxon>
        <taxon>Viridiplantae</taxon>
        <taxon>Chlorophyta</taxon>
        <taxon>core chlorophytes</taxon>
        <taxon>Trebouxiophyceae</taxon>
        <taxon>Chlorellales</taxon>
        <taxon>Chlorellaceae</taxon>
        <taxon>Apatococcus</taxon>
    </lineage>
</organism>
<evidence type="ECO:0000256" key="4">
    <source>
        <dbReference type="ARBA" id="ARBA00022692"/>
    </source>
</evidence>
<evidence type="ECO:0000256" key="7">
    <source>
        <dbReference type="ARBA" id="ARBA00035120"/>
    </source>
</evidence>
<feature type="region of interest" description="Disordered" evidence="9">
    <location>
        <begin position="177"/>
        <end position="229"/>
    </location>
</feature>
<dbReference type="PANTHER" id="PTHR28259">
    <property type="entry name" value="FLUORIDE EXPORT PROTEIN 1-RELATED"/>
    <property type="match status" value="1"/>
</dbReference>
<evidence type="ECO:0000313" key="12">
    <source>
        <dbReference type="Proteomes" id="UP001438707"/>
    </source>
</evidence>
<gene>
    <name evidence="11" type="ORF">WJX74_001885</name>
</gene>
<evidence type="ECO:0000256" key="3">
    <source>
        <dbReference type="ARBA" id="ARBA00022475"/>
    </source>
</evidence>
<feature type="region of interest" description="Disordered" evidence="9">
    <location>
        <begin position="308"/>
        <end position="383"/>
    </location>
</feature>
<feature type="compositionally biased region" description="Basic and acidic residues" evidence="9">
    <location>
        <begin position="177"/>
        <end position="188"/>
    </location>
</feature>
<comment type="subcellular location">
    <subcellularLocation>
        <location evidence="2">Cell membrane</location>
        <topology evidence="2">Multi-pass membrane protein</topology>
    </subcellularLocation>
</comment>
<feature type="transmembrane region" description="Helical" evidence="10">
    <location>
        <begin position="577"/>
        <end position="599"/>
    </location>
</feature>
<dbReference type="PANTHER" id="PTHR28259:SF1">
    <property type="entry name" value="FLUORIDE EXPORT PROTEIN 1-RELATED"/>
    <property type="match status" value="1"/>
</dbReference>
<keyword evidence="3" id="KW-1003">Cell membrane</keyword>
<comment type="similarity">
    <text evidence="7">Belongs to the fluoride channel Fluc/FEX (TC 1.A.43) family.</text>
</comment>
<feature type="transmembrane region" description="Helical" evidence="10">
    <location>
        <begin position="440"/>
        <end position="464"/>
    </location>
</feature>
<keyword evidence="12" id="KW-1185">Reference proteome</keyword>
<reference evidence="11 12" key="1">
    <citation type="journal article" date="2024" name="Nat. Commun.">
        <title>Phylogenomics reveals the evolutionary origins of lichenization in chlorophyte algae.</title>
        <authorList>
            <person name="Puginier C."/>
            <person name="Libourel C."/>
            <person name="Otte J."/>
            <person name="Skaloud P."/>
            <person name="Haon M."/>
            <person name="Grisel S."/>
            <person name="Petersen M."/>
            <person name="Berrin J.G."/>
            <person name="Delaux P.M."/>
            <person name="Dal Grande F."/>
            <person name="Keller J."/>
        </authorList>
    </citation>
    <scope>NUCLEOTIDE SEQUENCE [LARGE SCALE GENOMIC DNA]</scope>
    <source>
        <strain evidence="11 12">SAG 2145</strain>
    </source>
</reference>
<feature type="compositionally biased region" description="Polar residues" evidence="9">
    <location>
        <begin position="319"/>
        <end position="343"/>
    </location>
</feature>
<evidence type="ECO:0008006" key="13">
    <source>
        <dbReference type="Google" id="ProtNLM"/>
    </source>
</evidence>
<evidence type="ECO:0000256" key="2">
    <source>
        <dbReference type="ARBA" id="ARBA00004651"/>
    </source>
</evidence>
<protein>
    <recommendedName>
        <fullName evidence="13">Fluoride ion transporter CrcB</fullName>
    </recommendedName>
</protein>
<evidence type="ECO:0000256" key="1">
    <source>
        <dbReference type="ARBA" id="ARBA00002598"/>
    </source>
</evidence>
<evidence type="ECO:0000256" key="9">
    <source>
        <dbReference type="SAM" id="MobiDB-lite"/>
    </source>
</evidence>
<feature type="transmembrane region" description="Helical" evidence="10">
    <location>
        <begin position="7"/>
        <end position="27"/>
    </location>
</feature>
<proteinExistence type="inferred from homology"/>
<keyword evidence="6 10" id="KW-0472">Membrane</keyword>
<comment type="function">
    <text evidence="1">Fluoride channel required for the rapid expulsion of cytoplasmic fluoride.</text>
</comment>
<feature type="transmembrane region" description="Helical" evidence="10">
    <location>
        <begin position="505"/>
        <end position="525"/>
    </location>
</feature>
<evidence type="ECO:0000256" key="10">
    <source>
        <dbReference type="SAM" id="Phobius"/>
    </source>
</evidence>
<evidence type="ECO:0000256" key="6">
    <source>
        <dbReference type="ARBA" id="ARBA00023136"/>
    </source>
</evidence>
<evidence type="ECO:0000313" key="11">
    <source>
        <dbReference type="EMBL" id="KAK9821156.1"/>
    </source>
</evidence>
<dbReference type="InterPro" id="IPR003691">
    <property type="entry name" value="FluC"/>
</dbReference>
<dbReference type="GO" id="GO:0005886">
    <property type="term" value="C:plasma membrane"/>
    <property type="evidence" value="ECO:0007669"/>
    <property type="project" value="UniProtKB-SubCell"/>
</dbReference>
<name>A0AAW1QIA2_9CHLO</name>
<sequence length="603" mass="65707">MKAADTVLTVAHLFLWGQLGVVVRLYLVKLFQDGCSAQWGLCLTSGGTTSNHYSSYFSDLPPNMLGCFVIGFLSNHKTLGIKNTKPLGFLGHKHIFQDLSALHVGLRVGFCGCLTTFSSWELQMVTMIIGGSGHVSGQWAEAIWGWIIGTQLALVALVFGEQMAQYAHTWFNKEEPEGSEARAHEKMEPITGLEDQDDVYDSKSGRQDTAAAQHLHDQGSTAESSDPRELAAAKHLQNFQPGFFRELPVSVDVQHSGERPRGDMGKHGVCFSHPCTGREGSEGHSDQLAASHSNILDSHAPIINESIPGSAPIDGHHGVQNNCSTAIGSTDNRSPAVRSTNITQQQRRRRQQPHAAVLDMDDPGGVEASPMQKRQKQNPAAQKLNDTGHADVAALQSCQRQEQAAAQKLDDPGCADGFQRSHAQRQQAGSNDRRWRAAWVLFWDGVAVILAVAITALFVVLMIIDTGSRHAGERGQWLAILFAPAGAILRWQLSNLNGRLPKPLAFFPAGTFAANMLACAFDFAVQSTIVARSPLSYWPNLITTALKNGFMGSLSTVSTWATELRSLFKTVPDTLHGYIYLLSTILGGMLLGVVIYGWADWRH</sequence>
<feature type="transmembrane region" description="Helical" evidence="10">
    <location>
        <begin position="476"/>
        <end position="493"/>
    </location>
</feature>
<evidence type="ECO:0000256" key="5">
    <source>
        <dbReference type="ARBA" id="ARBA00022989"/>
    </source>
</evidence>
<evidence type="ECO:0000256" key="8">
    <source>
        <dbReference type="ARBA" id="ARBA00035585"/>
    </source>
</evidence>
<dbReference type="Pfam" id="PF02537">
    <property type="entry name" value="CRCB"/>
    <property type="match status" value="2"/>
</dbReference>
<comment type="catalytic activity">
    <reaction evidence="8">
        <text>fluoride(in) = fluoride(out)</text>
        <dbReference type="Rhea" id="RHEA:76159"/>
        <dbReference type="ChEBI" id="CHEBI:17051"/>
    </reaction>
    <physiologicalReaction direction="left-to-right" evidence="8">
        <dbReference type="Rhea" id="RHEA:76160"/>
    </physiologicalReaction>
</comment>
<feature type="region of interest" description="Disordered" evidence="9">
    <location>
        <begin position="403"/>
        <end position="429"/>
    </location>
</feature>
<dbReference type="EMBL" id="JALJOS010000040">
    <property type="protein sequence ID" value="KAK9821156.1"/>
    <property type="molecule type" value="Genomic_DNA"/>
</dbReference>
<accession>A0AAW1QIA2</accession>
<keyword evidence="4 10" id="KW-0812">Transmembrane</keyword>